<organism evidence="1 2">
    <name type="scientific">Halohasta litorea</name>
    <dbReference type="NCBI Taxonomy" id="869891"/>
    <lineage>
        <taxon>Archaea</taxon>
        <taxon>Methanobacteriati</taxon>
        <taxon>Methanobacteriota</taxon>
        <taxon>Stenosarchaea group</taxon>
        <taxon>Halobacteria</taxon>
        <taxon>Halobacteriales</taxon>
        <taxon>Haloferacaceae</taxon>
        <taxon>Halohasta</taxon>
    </lineage>
</organism>
<dbReference type="RefSeq" id="WP_256397620.1">
    <property type="nucleotide sequence ID" value="NZ_JANHDJ010000008.1"/>
</dbReference>
<dbReference type="Proteomes" id="UP001597052">
    <property type="component" value="Unassembled WGS sequence"/>
</dbReference>
<dbReference type="Pfam" id="PF11848">
    <property type="entry name" value="DUF3368"/>
    <property type="match status" value="1"/>
</dbReference>
<dbReference type="PANTHER" id="PTHR39550">
    <property type="entry name" value="SLL0658 PROTEIN"/>
    <property type="match status" value="1"/>
</dbReference>
<comment type="caution">
    <text evidence="1">The sequence shown here is derived from an EMBL/GenBank/DDBJ whole genome shotgun (WGS) entry which is preliminary data.</text>
</comment>
<reference evidence="1 2" key="1">
    <citation type="journal article" date="2019" name="Int. J. Syst. Evol. Microbiol.">
        <title>The Global Catalogue of Microorganisms (GCM) 10K type strain sequencing project: providing services to taxonomists for standard genome sequencing and annotation.</title>
        <authorList>
            <consortium name="The Broad Institute Genomics Platform"/>
            <consortium name="The Broad Institute Genome Sequencing Center for Infectious Disease"/>
            <person name="Wu L."/>
            <person name="Ma J."/>
        </authorList>
    </citation>
    <scope>NUCLEOTIDE SEQUENCE [LARGE SCALE GENOMIC DNA]</scope>
    <source>
        <strain evidence="1 2">CGMCC 1.10593</strain>
    </source>
</reference>
<accession>A0ABD6DFK6</accession>
<proteinExistence type="predicted"/>
<keyword evidence="2" id="KW-1185">Reference proteome</keyword>
<dbReference type="InterPro" id="IPR021799">
    <property type="entry name" value="PIN-like_prokaryotic"/>
</dbReference>
<dbReference type="PANTHER" id="PTHR39550:SF1">
    <property type="entry name" value="SLL0658 PROTEIN"/>
    <property type="match status" value="1"/>
</dbReference>
<sequence>MWVFDVTPLIYLAKVDQLTLISHLDEPCVIPDRVYTEVVDTGIEQGYPDARRIEQSVEDDMLSVISVDDDEFFSRIQRNPKLSDADVAVLACADTHDGVAVMDETYGRDIASTEEITTRGTAYLVLYLASQNVISVEKARTVIDAMVEEGWYCSPNMYAKIVQKIDLFSE</sequence>
<evidence type="ECO:0000313" key="2">
    <source>
        <dbReference type="Proteomes" id="UP001597052"/>
    </source>
</evidence>
<protein>
    <submittedName>
        <fullName evidence="1">DUF3368 domain-containing protein</fullName>
    </submittedName>
</protein>
<name>A0ABD6DFK6_9EURY</name>
<dbReference type="AlphaFoldDB" id="A0ABD6DFK6"/>
<dbReference type="EMBL" id="JBHUDM010000006">
    <property type="protein sequence ID" value="MFD1643636.1"/>
    <property type="molecule type" value="Genomic_DNA"/>
</dbReference>
<evidence type="ECO:0000313" key="1">
    <source>
        <dbReference type="EMBL" id="MFD1643636.1"/>
    </source>
</evidence>
<gene>
    <name evidence="1" type="ORF">ACFSBW_17350</name>
</gene>